<evidence type="ECO:0000313" key="6">
    <source>
        <dbReference type="EMBL" id="CAE05326.2"/>
    </source>
</evidence>
<feature type="compositionally biased region" description="Basic and acidic residues" evidence="3">
    <location>
        <begin position="38"/>
        <end position="56"/>
    </location>
</feature>
<feature type="region of interest" description="Disordered" evidence="3">
    <location>
        <begin position="1"/>
        <end position="82"/>
    </location>
</feature>
<dbReference type="InterPro" id="IPR000477">
    <property type="entry name" value="RT_dom"/>
</dbReference>
<dbReference type="InterPro" id="IPR012337">
    <property type="entry name" value="RNaseH-like_sf"/>
</dbReference>
<dbReference type="PANTHER" id="PTHR37984">
    <property type="entry name" value="PROTEIN CBG26694"/>
    <property type="match status" value="1"/>
</dbReference>
<feature type="domain" description="Reverse transcriptase" evidence="4">
    <location>
        <begin position="692"/>
        <end position="853"/>
    </location>
</feature>
<feature type="compositionally biased region" description="Low complexity" evidence="3">
    <location>
        <begin position="14"/>
        <end position="27"/>
    </location>
</feature>
<reference evidence="7" key="1">
    <citation type="journal article" date="2005" name="Nature">
        <title>The map-based sequence of the rice genome.</title>
        <authorList>
            <consortium name="International rice genome sequencing project (IRGSP)"/>
            <person name="Matsumoto T."/>
            <person name="Wu J."/>
            <person name="Kanamori H."/>
            <person name="Katayose Y."/>
            <person name="Fujisawa M."/>
            <person name="Namiki N."/>
            <person name="Mizuno H."/>
            <person name="Yamamoto K."/>
            <person name="Antonio B.A."/>
            <person name="Baba T."/>
            <person name="Sakata K."/>
            <person name="Nagamura Y."/>
            <person name="Aoki H."/>
            <person name="Arikawa K."/>
            <person name="Arita K."/>
            <person name="Bito T."/>
            <person name="Chiden Y."/>
            <person name="Fujitsuka N."/>
            <person name="Fukunaka R."/>
            <person name="Hamada M."/>
            <person name="Harada C."/>
            <person name="Hayashi A."/>
            <person name="Hijishita S."/>
            <person name="Honda M."/>
            <person name="Hosokawa S."/>
            <person name="Ichikawa Y."/>
            <person name="Idonuma A."/>
            <person name="Iijima M."/>
            <person name="Ikeda M."/>
            <person name="Ikeno M."/>
            <person name="Ito K."/>
            <person name="Ito S."/>
            <person name="Ito T."/>
            <person name="Ito Y."/>
            <person name="Ito Y."/>
            <person name="Iwabuchi A."/>
            <person name="Kamiya K."/>
            <person name="Karasawa W."/>
            <person name="Kurita K."/>
            <person name="Katagiri S."/>
            <person name="Kikuta A."/>
            <person name="Kobayashi H."/>
            <person name="Kobayashi N."/>
            <person name="Machita K."/>
            <person name="Maehara T."/>
            <person name="Masukawa M."/>
            <person name="Mizubayashi T."/>
            <person name="Mukai Y."/>
            <person name="Nagasaki H."/>
            <person name="Nagata Y."/>
            <person name="Naito S."/>
            <person name="Nakashima M."/>
            <person name="Nakama Y."/>
            <person name="Nakamichi Y."/>
            <person name="Nakamura M."/>
            <person name="Meguro A."/>
            <person name="Negishi M."/>
            <person name="Ohta I."/>
            <person name="Ohta T."/>
            <person name="Okamoto M."/>
            <person name="Ono N."/>
            <person name="Saji S."/>
            <person name="Sakaguchi M."/>
            <person name="Sakai K."/>
            <person name="Shibata M."/>
            <person name="Shimokawa T."/>
            <person name="Song J."/>
            <person name="Takazaki Y."/>
            <person name="Terasawa K."/>
            <person name="Tsugane M."/>
            <person name="Tsuji K."/>
            <person name="Ueda S."/>
            <person name="Waki K."/>
            <person name="Yamagata H."/>
            <person name="Yamamoto M."/>
            <person name="Yamamoto S."/>
            <person name="Yamane H."/>
            <person name="Yoshiki S."/>
            <person name="Yoshihara R."/>
            <person name="Yukawa K."/>
            <person name="Zhong H."/>
            <person name="Yano M."/>
            <person name="Yuan Q."/>
            <person name="Ouyang S."/>
            <person name="Liu J."/>
            <person name="Jones K.M."/>
            <person name="Gansberger K."/>
            <person name="Moffat K."/>
            <person name="Hill J."/>
            <person name="Bera J."/>
            <person name="Fadrosh D."/>
            <person name="Jin S."/>
            <person name="Johri S."/>
            <person name="Kim M."/>
            <person name="Overton L."/>
            <person name="Reardon M."/>
            <person name="Tsitrin T."/>
            <person name="Vuong H."/>
            <person name="Weaver B."/>
            <person name="Ciecko A."/>
            <person name="Tallon L."/>
            <person name="Jackson J."/>
            <person name="Pai G."/>
            <person name="Aken S.V."/>
            <person name="Utterback T."/>
            <person name="Reidmuller S."/>
            <person name="Feldblyum T."/>
            <person name="Hsiao J."/>
            <person name="Zismann V."/>
            <person name="Iobst S."/>
            <person name="de Vazeille A.R."/>
            <person name="Buell C.R."/>
            <person name="Ying K."/>
            <person name="Li Y."/>
            <person name="Lu T."/>
            <person name="Huang Y."/>
            <person name="Zhao Q."/>
            <person name="Feng Q."/>
            <person name="Zhang L."/>
            <person name="Zhu J."/>
            <person name="Weng Q."/>
            <person name="Mu J."/>
            <person name="Lu Y."/>
            <person name="Fan D."/>
            <person name="Liu Y."/>
            <person name="Guan J."/>
            <person name="Zhang Y."/>
            <person name="Yu S."/>
            <person name="Liu X."/>
            <person name="Zhang Y."/>
            <person name="Hong G."/>
            <person name="Han B."/>
            <person name="Choisne N."/>
            <person name="Demange N."/>
            <person name="Orjeda G."/>
            <person name="Samain S."/>
            <person name="Cattolico L."/>
            <person name="Pelletier E."/>
            <person name="Couloux A."/>
            <person name="Segurens B."/>
            <person name="Wincker P."/>
            <person name="D'Hont A."/>
            <person name="Scarpelli C."/>
            <person name="Weissenbach J."/>
            <person name="Salanoubat M."/>
            <person name="Quetier F."/>
            <person name="Yu Y."/>
            <person name="Kim H.R."/>
            <person name="Rambo T."/>
            <person name="Currie J."/>
            <person name="Collura K."/>
            <person name="Luo M."/>
            <person name="Yang T."/>
            <person name="Ammiraju J.S.S."/>
            <person name="Engler F."/>
            <person name="Soderlund C."/>
            <person name="Wing R.A."/>
            <person name="Palmer L.E."/>
            <person name="de la Bastide M."/>
            <person name="Spiegel L."/>
            <person name="Nascimento L."/>
            <person name="Zutavern T."/>
            <person name="O'Shaughnessy A."/>
            <person name="Dike S."/>
            <person name="Dedhia N."/>
            <person name="Preston R."/>
            <person name="Balija V."/>
            <person name="McCombie W.R."/>
            <person name="Chow T."/>
            <person name="Chen H."/>
            <person name="Chung M."/>
            <person name="Chen C."/>
            <person name="Shaw J."/>
            <person name="Wu H."/>
            <person name="Hsiao K."/>
            <person name="Chao Y."/>
            <person name="Chu M."/>
            <person name="Cheng C."/>
            <person name="Hour A."/>
            <person name="Lee P."/>
            <person name="Lin S."/>
            <person name="Lin Y."/>
            <person name="Liou J."/>
            <person name="Liu S."/>
            <person name="Hsing Y."/>
            <person name="Raghuvanshi S."/>
            <person name="Mohanty A."/>
            <person name="Bharti A.K."/>
            <person name="Gaur A."/>
            <person name="Gupta V."/>
            <person name="Kumar D."/>
            <person name="Ravi V."/>
            <person name="Vij S."/>
            <person name="Kapur A."/>
            <person name="Khurana P."/>
            <person name="Khurana P."/>
            <person name="Khurana J.P."/>
            <person name="Tyagi A.K."/>
            <person name="Gaikwad K."/>
            <person name="Singh A."/>
            <person name="Dalal V."/>
            <person name="Srivastava S."/>
            <person name="Dixit A."/>
            <person name="Pal A.K."/>
            <person name="Ghazi I.A."/>
            <person name="Yadav M."/>
            <person name="Pandit A."/>
            <person name="Bhargava A."/>
            <person name="Sureshbabu K."/>
            <person name="Batra K."/>
            <person name="Sharma T.R."/>
            <person name="Mohapatra T."/>
            <person name="Singh N.K."/>
            <person name="Messing J."/>
            <person name="Nelson A.B."/>
            <person name="Fuks G."/>
            <person name="Kavchok S."/>
            <person name="Keizer G."/>
            <person name="Linton E."/>
            <person name="Llaca V."/>
            <person name="Song R."/>
            <person name="Tanyolac B."/>
            <person name="Young S."/>
            <person name="Ho-Il K."/>
            <person name="Hahn J.H."/>
            <person name="Sangsakoo G."/>
            <person name="Vanavichit A."/>
            <person name="de Mattos Luiz.A.T."/>
            <person name="Zimmer P.D."/>
            <person name="Malone G."/>
            <person name="Dellagostin O."/>
            <person name="de Oliveira A.C."/>
            <person name="Bevan M."/>
            <person name="Bancroft I."/>
            <person name="Minx P."/>
            <person name="Cordum H."/>
            <person name="Wilson R."/>
            <person name="Cheng Z."/>
            <person name="Jin W."/>
            <person name="Jiang J."/>
            <person name="Leong S.A."/>
            <person name="Iwama H."/>
            <person name="Gojobori T."/>
            <person name="Itoh T."/>
            <person name="Niimura Y."/>
            <person name="Fujii Y."/>
            <person name="Habara T."/>
            <person name="Sakai H."/>
            <person name="Sato Y."/>
            <person name="Wilson G."/>
            <person name="Kumar K."/>
            <person name="McCouch S."/>
            <person name="Juretic N."/>
            <person name="Hoen D."/>
            <person name="Wright S."/>
            <person name="Bruskiewich R."/>
            <person name="Bureau T."/>
            <person name="Miyao A."/>
            <person name="Hirochika H."/>
            <person name="Nishikawa T."/>
            <person name="Kadowaki K."/>
            <person name="Sugiura M."/>
            <person name="Burr B."/>
            <person name="Sasaki T."/>
        </authorList>
    </citation>
    <scope>NUCLEOTIDE SEQUENCE [LARGE SCALE GENOMIC DNA]</scope>
    <source>
        <strain evidence="7">cv. Nipponbare</strain>
    </source>
</reference>
<gene>
    <name evidence="6" type="primary">OSJNBa0056L23.24</name>
</gene>
<reference evidence="7" key="2">
    <citation type="journal article" date="2008" name="Nucleic Acids Res.">
        <title>The rice annotation project database (RAP-DB): 2008 update.</title>
        <authorList>
            <consortium name="The rice annotation project (RAP)"/>
        </authorList>
    </citation>
    <scope>GENOME REANNOTATION</scope>
    <source>
        <strain evidence="7">cv. Nipponbare</strain>
    </source>
</reference>
<evidence type="ECO:0000256" key="3">
    <source>
        <dbReference type="SAM" id="MobiDB-lite"/>
    </source>
</evidence>
<dbReference type="Pfam" id="PF17919">
    <property type="entry name" value="RT_RNaseH_2"/>
    <property type="match status" value="1"/>
</dbReference>
<feature type="compositionally biased region" description="Basic residues" evidence="3">
    <location>
        <begin position="332"/>
        <end position="353"/>
    </location>
</feature>
<dbReference type="SUPFAM" id="SSF53098">
    <property type="entry name" value="Ribonuclease H-like"/>
    <property type="match status" value="2"/>
</dbReference>
<keyword evidence="2" id="KW-0175">Coiled coil</keyword>
<feature type="coiled-coil region" evidence="2">
    <location>
        <begin position="1605"/>
        <end position="1633"/>
    </location>
</feature>
<dbReference type="EMBL" id="AL731603">
    <property type="protein sequence ID" value="CAE05326.2"/>
    <property type="molecule type" value="Genomic_DNA"/>
</dbReference>
<evidence type="ECO:0000313" key="7">
    <source>
        <dbReference type="Proteomes" id="UP000000763"/>
    </source>
</evidence>
<organism evidence="6 7">
    <name type="scientific">Oryza sativa subsp. japonica</name>
    <name type="common">Rice</name>
    <dbReference type="NCBI Taxonomy" id="39947"/>
    <lineage>
        <taxon>Eukaryota</taxon>
        <taxon>Viridiplantae</taxon>
        <taxon>Streptophyta</taxon>
        <taxon>Embryophyta</taxon>
        <taxon>Tracheophyta</taxon>
        <taxon>Spermatophyta</taxon>
        <taxon>Magnoliopsida</taxon>
        <taxon>Liliopsida</taxon>
        <taxon>Poales</taxon>
        <taxon>Poaceae</taxon>
        <taxon>BOP clade</taxon>
        <taxon>Oryzoideae</taxon>
        <taxon>Oryzeae</taxon>
        <taxon>Oryzinae</taxon>
        <taxon>Oryza</taxon>
        <taxon>Oryza sativa</taxon>
    </lineage>
</organism>
<dbReference type="FunFam" id="3.30.70.270:FF:000020">
    <property type="entry name" value="Transposon Tf2-6 polyprotein-like Protein"/>
    <property type="match status" value="1"/>
</dbReference>
<dbReference type="InterPro" id="IPR036397">
    <property type="entry name" value="RNaseH_sf"/>
</dbReference>
<proteinExistence type="predicted"/>
<dbReference type="InterPro" id="IPR050951">
    <property type="entry name" value="Retrovirus_Pol_polyprotein"/>
</dbReference>
<dbReference type="Gene3D" id="3.30.420.10">
    <property type="entry name" value="Ribonuclease H-like superfamily/Ribonuclease H"/>
    <property type="match status" value="2"/>
</dbReference>
<feature type="compositionally biased region" description="Basic and acidic residues" evidence="3">
    <location>
        <begin position="426"/>
        <end position="457"/>
    </location>
</feature>
<dbReference type="InterPro" id="IPR041577">
    <property type="entry name" value="RT_RNaseH_2"/>
</dbReference>
<dbReference type="Gene3D" id="3.10.10.10">
    <property type="entry name" value="HIV Type 1 Reverse Transcriptase, subunit A, domain 1"/>
    <property type="match status" value="1"/>
</dbReference>
<feature type="domain" description="Reverse transcriptase/retrotransposon-derived protein RNase H-like" evidence="5">
    <location>
        <begin position="919"/>
        <end position="989"/>
    </location>
</feature>
<dbReference type="CDD" id="cd01647">
    <property type="entry name" value="RT_LTR"/>
    <property type="match status" value="1"/>
</dbReference>
<dbReference type="InterPro" id="IPR043128">
    <property type="entry name" value="Rev_trsase/Diguanyl_cyclase"/>
</dbReference>
<dbReference type="InterPro" id="IPR043502">
    <property type="entry name" value="DNA/RNA_pol_sf"/>
</dbReference>
<feature type="compositionally biased region" description="Basic and acidic residues" evidence="3">
    <location>
        <begin position="66"/>
        <end position="76"/>
    </location>
</feature>
<evidence type="ECO:0000259" key="4">
    <source>
        <dbReference type="Pfam" id="PF00078"/>
    </source>
</evidence>
<feature type="region of interest" description="Disordered" evidence="3">
    <location>
        <begin position="324"/>
        <end position="358"/>
    </location>
</feature>
<feature type="region of interest" description="Disordered" evidence="3">
    <location>
        <begin position="401"/>
        <end position="485"/>
    </location>
</feature>
<dbReference type="GO" id="GO:0003824">
    <property type="term" value="F:catalytic activity"/>
    <property type="evidence" value="ECO:0007669"/>
    <property type="project" value="UniProtKB-KW"/>
</dbReference>
<dbReference type="Gene3D" id="3.30.70.270">
    <property type="match status" value="3"/>
</dbReference>
<dbReference type="GO" id="GO:0003676">
    <property type="term" value="F:nucleic acid binding"/>
    <property type="evidence" value="ECO:0007669"/>
    <property type="project" value="InterPro"/>
</dbReference>
<sequence>METATGAEEGGGAARVDGVDGAPAVGDRNGEVDEVGEDAAKPKEAAPRWEVVRGDDGGGPELGGDGGERERRRELDSGGGRGRQLMQRALAQECRVKDNKKFARPFNKKPNVNVVDYSDASDSEEEGDHDIYVAEWSWTNKNKPFVCSNLMPTPRKDRQSEVKYSFDVAKCDKIFDYLLQEKQIRLPKGHVIPSQEELKRRAYCKWHDSHSHSTNDCNVFQRQVQSAIDEGRLKFTDGSKMKLDHDPFPVNTINFNNKKVLIRPEQAESTKGKEVVIGEPRPKMMVPKKPEVGVWKENKGEASTSKAPRKTKVTFDMLLEKYEKQGGERNHDKWKRPRSPPKGRFGHSLRRLRSPPYFHPQDMSLGSYPMPPPGYSYPYFMSWGATPPMYNHMPPMQFNQGWGRPRRPIHERLSSPNKSQFYGKNRVNEEKREGKRTKVEERTSERRFDERATKGDVRVSSSSSKVNRGHYLPPGTEPNPRWMPKDLTATQKRRLQRLRTQELREKKAKEQRDKKFNELRPPPARGIVSAELTVGNKTLPTAFFIVDVQEYRSTKNDIGETVRDFDEVEKLGQGFTSADPLEEVDIGDGIKPRPTFVNKNMKADYKVKVIELLKEYVDCFAWEYHEMPGLSRELVEPRLPIKPGFRPYKQPPRRFNPLLYDRVKEEIDRLLKAGFIRPCRYAEWVSSIVPVEKKGSGKIRVCIDFRDLNKATPKDEYPMPIADMMINDASGHKVISFLDGNAGYNQIFVAEEDMYKTAFRCPGFVGLFEWVVMTFRLKNAGAIYQRAMNLIFHDLLGIILEIYIDDIIVKSDGMEGHIADLRLAFERMRRYGLKMNPLKCAFGVSAGRFLGFMVHERGVEIDPKKIEKIHDFKAPTCKKEVQKLLGKVNYLRRFISNLAGKIDAFFSILRLKKEADFTWGAKQQEAFEELKKYLSTPPVVRAPKAGKPFRLYIASEDKVIGPVLTQEEDGKEYIITYLSRRLLDAETRYIARCDNSRANGLAQQAEVIIGCEACQRFGNVQLAPAAVLNHIIKPWPFRGWALDFIGQIYPSSSKGHRFVLVATDYFTKWAEAVSLKNMTHTEANGQAESSNKTLLKLVKKKIEEHLKRWHEVNLGSLRYIKQDDLSSEDYKTLMGDNLDEVIDKRLKALEEIEKEKKRVAKAYNKRVKAKLFQVGDLVWKTILPLGTRSKEFGIILEIYIDDIVVKSDGMEGHMVDLRLAFERMRRYGLKMNPLKCAFGVSAGKFLGFMVHERGAEIDPKMIEKIRDFKAPTCKIDAFVPILRLKKEADFTWEAKQQEAFEELKRHIARRDNSRANDLAQQAFGYNVKKGLFMILEESILDFKSLCEIGRIGDQGRSDRHCTAGLTGDLGRSDRPHAAGLTGVPERSDRPCVAGLTGVQQSAGGHASIDLESELFDNSDVCAQDTEEDWRIPLIQYLKDRTLKVDRKIRRQALKYTLLDGDLYRRNIDGVLLKCLDEDQSKVAMGEGHRFVLVATDYFTKWAEAVPLKNMTHTEANGQAESTNKTLLKLVKKKIEEHPKRWHDVLSEALWAHRISKHGATKVTPFELVYGREAVLPVEVNLGSLHYIKQDDLSSEYYKMLMGDNLDEVIDKRLKALEEIEKEKKRVAKAYKKRVKAKLFQVGDLVWKTILPLGTRSKEFGKRSPSWEGPYRVCGIVRGNAYFLETLQGERFQRAINGKYLKKYFPSVWQDA</sequence>
<feature type="domain" description="Reverse transcriptase" evidence="4">
    <location>
        <begin position="1191"/>
        <end position="1249"/>
    </location>
</feature>
<name>Q7XL33_ORYSJ</name>
<dbReference type="Pfam" id="PF00078">
    <property type="entry name" value="RVT_1"/>
    <property type="match status" value="2"/>
</dbReference>
<evidence type="ECO:0000259" key="5">
    <source>
        <dbReference type="Pfam" id="PF17919"/>
    </source>
</evidence>
<accession>Q7XL33</accession>
<dbReference type="PANTHER" id="PTHR37984:SF5">
    <property type="entry name" value="PROTEIN NYNRIN-LIKE"/>
    <property type="match status" value="1"/>
</dbReference>
<evidence type="ECO:0000256" key="1">
    <source>
        <dbReference type="ARBA" id="ARBA00023268"/>
    </source>
</evidence>
<dbReference type="SUPFAM" id="SSF56672">
    <property type="entry name" value="DNA/RNA polymerases"/>
    <property type="match status" value="2"/>
</dbReference>
<evidence type="ECO:0000256" key="2">
    <source>
        <dbReference type="SAM" id="Coils"/>
    </source>
</evidence>
<feature type="coiled-coil region" evidence="2">
    <location>
        <begin position="1138"/>
        <end position="1166"/>
    </location>
</feature>
<dbReference type="Proteomes" id="UP000000763">
    <property type="component" value="Chromosome 4"/>
</dbReference>
<protein>
    <submittedName>
        <fullName evidence="6">OSJNBa0056L23.24 protein</fullName>
    </submittedName>
</protein>
<keyword evidence="1" id="KW-0511">Multifunctional enzyme</keyword>